<reference evidence="1 2" key="1">
    <citation type="journal article" date="2014" name="Science">
        <title>Plant genetics. Early allopolyploid evolution in the post-Neolithic Brassica napus oilseed genome.</title>
        <authorList>
            <person name="Chalhoub B."/>
            <person name="Denoeud F."/>
            <person name="Liu S."/>
            <person name="Parkin I.A."/>
            <person name="Tang H."/>
            <person name="Wang X."/>
            <person name="Chiquet J."/>
            <person name="Belcram H."/>
            <person name="Tong C."/>
            <person name="Samans B."/>
            <person name="Correa M."/>
            <person name="Da Silva C."/>
            <person name="Just J."/>
            <person name="Falentin C."/>
            <person name="Koh C.S."/>
            <person name="Le Clainche I."/>
            <person name="Bernard M."/>
            <person name="Bento P."/>
            <person name="Noel B."/>
            <person name="Labadie K."/>
            <person name="Alberti A."/>
            <person name="Charles M."/>
            <person name="Arnaud D."/>
            <person name="Guo H."/>
            <person name="Daviaud C."/>
            <person name="Alamery S."/>
            <person name="Jabbari K."/>
            <person name="Zhao M."/>
            <person name="Edger P.P."/>
            <person name="Chelaifa H."/>
            <person name="Tack D."/>
            <person name="Lassalle G."/>
            <person name="Mestiri I."/>
            <person name="Schnel N."/>
            <person name="Le Paslier M.C."/>
            <person name="Fan G."/>
            <person name="Renault V."/>
            <person name="Bayer P.E."/>
            <person name="Golicz A.A."/>
            <person name="Manoli S."/>
            <person name="Lee T.H."/>
            <person name="Thi V.H."/>
            <person name="Chalabi S."/>
            <person name="Hu Q."/>
            <person name="Fan C."/>
            <person name="Tollenaere R."/>
            <person name="Lu Y."/>
            <person name="Battail C."/>
            <person name="Shen J."/>
            <person name="Sidebottom C.H."/>
            <person name="Wang X."/>
            <person name="Canaguier A."/>
            <person name="Chauveau A."/>
            <person name="Berard A."/>
            <person name="Deniot G."/>
            <person name="Guan M."/>
            <person name="Liu Z."/>
            <person name="Sun F."/>
            <person name="Lim Y.P."/>
            <person name="Lyons E."/>
            <person name="Town C.D."/>
            <person name="Bancroft I."/>
            <person name="Wang X."/>
            <person name="Meng J."/>
            <person name="Ma J."/>
            <person name="Pires J.C."/>
            <person name="King G.J."/>
            <person name="Brunel D."/>
            <person name="Delourme R."/>
            <person name="Renard M."/>
            <person name="Aury J.M."/>
            <person name="Adams K.L."/>
            <person name="Batley J."/>
            <person name="Snowdon R.J."/>
            <person name="Tost J."/>
            <person name="Edwards D."/>
            <person name="Zhou Y."/>
            <person name="Hua W."/>
            <person name="Sharpe A.G."/>
            <person name="Paterson A.H."/>
            <person name="Guan C."/>
            <person name="Wincker P."/>
        </authorList>
    </citation>
    <scope>NUCLEOTIDE SEQUENCE [LARGE SCALE GENOMIC DNA]</scope>
    <source>
        <strain evidence="2">cv. Darmor-bzh</strain>
    </source>
</reference>
<proteinExistence type="predicted"/>
<gene>
    <name evidence="1" type="primary">BnaCnng12840D</name>
    <name evidence="1" type="ORF">GSBRNA2T00082214001</name>
</gene>
<evidence type="ECO:0000313" key="2">
    <source>
        <dbReference type="Proteomes" id="UP000028999"/>
    </source>
</evidence>
<dbReference type="Proteomes" id="UP000028999">
    <property type="component" value="Unassembled WGS sequence"/>
</dbReference>
<dbReference type="ExpressionAtlas" id="A0A078I407">
    <property type="expression patterns" value="baseline"/>
</dbReference>
<sequence>MLVARRRAFATKSLTFLGTSLTDVKVEARANRDYFLSPRIAFDAKPYTDPKGLLGELARVWSEFLCPVCGRHMKYPYINITKPIYEITSDQGVDLFRTSDIQEEAIRYFSNLFQFSPVNHTRASISSLRSFIDFRCSNEMQANLLQQVTTEEIPNCLFSMPLDKSPGSDGFPADFYRLTWDIVGPDFVVQTKRKNANQILNMVASDSRPMRLRLRAELFLASFAVREESIRSEEGGGAYISKYIKGILKSRLSRREQSRWNIIDDTTSMAFFEEFSSLNPVFHTFLFYGRLPSPFSRVRNTSPHLSIHKKALPRGERKLQDEYALDSRIHSRPDPLWNFRNLQKHSRKGLVMIFSKITRC</sequence>
<organism evidence="1 2">
    <name type="scientific">Brassica napus</name>
    <name type="common">Rape</name>
    <dbReference type="NCBI Taxonomy" id="3708"/>
    <lineage>
        <taxon>Eukaryota</taxon>
        <taxon>Viridiplantae</taxon>
        <taxon>Streptophyta</taxon>
        <taxon>Embryophyta</taxon>
        <taxon>Tracheophyta</taxon>
        <taxon>Spermatophyta</taxon>
        <taxon>Magnoliopsida</taxon>
        <taxon>eudicotyledons</taxon>
        <taxon>Gunneridae</taxon>
        <taxon>Pentapetalae</taxon>
        <taxon>rosids</taxon>
        <taxon>malvids</taxon>
        <taxon>Brassicales</taxon>
        <taxon>Brassicaceae</taxon>
        <taxon>Brassiceae</taxon>
        <taxon>Brassica</taxon>
    </lineage>
</organism>
<evidence type="ECO:0000313" key="1">
    <source>
        <dbReference type="EMBL" id="CDY45525.1"/>
    </source>
</evidence>
<dbReference type="EMBL" id="LK032627">
    <property type="protein sequence ID" value="CDY45525.1"/>
    <property type="molecule type" value="Genomic_DNA"/>
</dbReference>
<name>A0A078I407_BRANA</name>
<keyword evidence="2" id="KW-1185">Reference proteome</keyword>
<dbReference type="PaxDb" id="3708-A0A078I407"/>
<dbReference type="Gramene" id="CDY45525">
    <property type="protein sequence ID" value="CDY45525"/>
    <property type="gene ID" value="GSBRNA2T00082214001"/>
</dbReference>
<protein>
    <submittedName>
        <fullName evidence="1">BnaCnng12840D protein</fullName>
    </submittedName>
</protein>
<accession>A0A078I407</accession>
<dbReference type="AlphaFoldDB" id="A0A078I407"/>